<dbReference type="Gene3D" id="3.30.2180.10">
    <property type="entry name" value="ATP12-like"/>
    <property type="match status" value="1"/>
</dbReference>
<evidence type="ECO:0000256" key="3">
    <source>
        <dbReference type="ARBA" id="ARBA00023186"/>
    </source>
</evidence>
<dbReference type="Proteomes" id="UP001214043">
    <property type="component" value="Chromosome"/>
</dbReference>
<dbReference type="SUPFAM" id="SSF160909">
    <property type="entry name" value="ATP12-like"/>
    <property type="match status" value="1"/>
</dbReference>
<protein>
    <recommendedName>
        <fullName evidence="6">ATPase</fullName>
    </recommendedName>
</protein>
<dbReference type="Gene3D" id="1.10.3580.10">
    <property type="entry name" value="ATP12 ATPase"/>
    <property type="match status" value="1"/>
</dbReference>
<gene>
    <name evidence="4" type="ORF">PUV54_13745</name>
</gene>
<dbReference type="GO" id="GO:0043461">
    <property type="term" value="P:proton-transporting ATP synthase complex assembly"/>
    <property type="evidence" value="ECO:0007669"/>
    <property type="project" value="InterPro"/>
</dbReference>
<dbReference type="PANTHER" id="PTHR21013">
    <property type="entry name" value="ATP SYNTHASE MITOCHONDRIAL F1 COMPLEX ASSEMBLY FACTOR 2/ATP12 PROTEIN, MITOCHONDRIAL PRECURSOR"/>
    <property type="match status" value="1"/>
</dbReference>
<dbReference type="AlphaFoldDB" id="A0AAF0CGS1"/>
<sequence>MTGNVSPKRFYKDVATDQLDGRYRILLDSRPARTRGKNLLTAPTQALADAIAGEWDAQSETIDQISMPLTGVMAAAIDGGESAAQTWLDEILNYLGSDLVCYRADEPAELVERQAAVWDPYLDFARAEFGAPLMKTQGIIAVSQPQLSIDAVRSHLAEQPPETLFALRLATAITGSAVLALALWRNAYGPEEIFEASLVDERFQEQRWGVDEEAMARQSRLGAEFASIARFLNLVAADY</sequence>
<dbReference type="RefSeq" id="WP_274492839.1">
    <property type="nucleotide sequence ID" value="NZ_CP118166.1"/>
</dbReference>
<dbReference type="KEGG" id="hfl:PUV54_13745"/>
<comment type="similarity">
    <text evidence="1">Belongs to the ATP12 family.</text>
</comment>
<evidence type="ECO:0008006" key="6">
    <source>
        <dbReference type="Google" id="ProtNLM"/>
    </source>
</evidence>
<organism evidence="4 5">
    <name type="scientific">Hyphococcus flavus</name>
    <dbReference type="NCBI Taxonomy" id="1866326"/>
    <lineage>
        <taxon>Bacteria</taxon>
        <taxon>Pseudomonadati</taxon>
        <taxon>Pseudomonadota</taxon>
        <taxon>Alphaproteobacteria</taxon>
        <taxon>Parvularculales</taxon>
        <taxon>Parvularculaceae</taxon>
        <taxon>Hyphococcus</taxon>
    </lineage>
</organism>
<dbReference type="InterPro" id="IPR023335">
    <property type="entry name" value="ATP12_ortho_dom_sf"/>
</dbReference>
<name>A0AAF0CGS1_9PROT</name>
<dbReference type="PANTHER" id="PTHR21013:SF10">
    <property type="entry name" value="ATP SYNTHASE MITOCHONDRIAL F1 COMPLEX ASSEMBLY FACTOR 2"/>
    <property type="match status" value="1"/>
</dbReference>
<proteinExistence type="inferred from homology"/>
<dbReference type="InterPro" id="IPR011419">
    <property type="entry name" value="ATP12_ATP_synth-F1-assembly"/>
</dbReference>
<keyword evidence="2" id="KW-0809">Transit peptide</keyword>
<dbReference type="InterPro" id="IPR042272">
    <property type="entry name" value="ATP12_ATP_synth-F1-assembly_N"/>
</dbReference>
<dbReference type="EMBL" id="CP118166">
    <property type="protein sequence ID" value="WDI31017.1"/>
    <property type="molecule type" value="Genomic_DNA"/>
</dbReference>
<evidence type="ECO:0000256" key="1">
    <source>
        <dbReference type="ARBA" id="ARBA00008231"/>
    </source>
</evidence>
<evidence type="ECO:0000256" key="2">
    <source>
        <dbReference type="ARBA" id="ARBA00022946"/>
    </source>
</evidence>
<dbReference type="Pfam" id="PF07542">
    <property type="entry name" value="ATP12"/>
    <property type="match status" value="1"/>
</dbReference>
<keyword evidence="5" id="KW-1185">Reference proteome</keyword>
<reference evidence="4" key="1">
    <citation type="submission" date="2023-02" db="EMBL/GenBank/DDBJ databases">
        <title>Genome sequence of Hyphococcus flavus.</title>
        <authorList>
            <person name="Rong J.-C."/>
            <person name="Zhao Q."/>
            <person name="Yi M."/>
            <person name="Wu J.-Y."/>
        </authorList>
    </citation>
    <scope>NUCLEOTIDE SEQUENCE</scope>
    <source>
        <strain evidence="4">MCCC 1K03223</strain>
    </source>
</reference>
<evidence type="ECO:0000313" key="5">
    <source>
        <dbReference type="Proteomes" id="UP001214043"/>
    </source>
</evidence>
<keyword evidence="3" id="KW-0143">Chaperone</keyword>
<evidence type="ECO:0000313" key="4">
    <source>
        <dbReference type="EMBL" id="WDI31017.1"/>
    </source>
</evidence>
<accession>A0AAF0CGS1</accession>